<protein>
    <submittedName>
        <fullName evidence="1">Uncharacterized protein</fullName>
    </submittedName>
</protein>
<dbReference type="Proteomes" id="UP001055811">
    <property type="component" value="Linkage Group LG02"/>
</dbReference>
<gene>
    <name evidence="1" type="ORF">L2E82_11460</name>
</gene>
<reference evidence="2" key="1">
    <citation type="journal article" date="2022" name="Mol. Ecol. Resour.">
        <title>The genomes of chicory, endive, great burdock and yacon provide insights into Asteraceae palaeo-polyploidization history and plant inulin production.</title>
        <authorList>
            <person name="Fan W."/>
            <person name="Wang S."/>
            <person name="Wang H."/>
            <person name="Wang A."/>
            <person name="Jiang F."/>
            <person name="Liu H."/>
            <person name="Zhao H."/>
            <person name="Xu D."/>
            <person name="Zhang Y."/>
        </authorList>
    </citation>
    <scope>NUCLEOTIDE SEQUENCE [LARGE SCALE GENOMIC DNA]</scope>
    <source>
        <strain evidence="2">cv. Punajuju</strain>
    </source>
</reference>
<name>A0ACB9GEH7_CICIN</name>
<keyword evidence="2" id="KW-1185">Reference proteome</keyword>
<proteinExistence type="predicted"/>
<organism evidence="1 2">
    <name type="scientific">Cichorium intybus</name>
    <name type="common">Chicory</name>
    <dbReference type="NCBI Taxonomy" id="13427"/>
    <lineage>
        <taxon>Eukaryota</taxon>
        <taxon>Viridiplantae</taxon>
        <taxon>Streptophyta</taxon>
        <taxon>Embryophyta</taxon>
        <taxon>Tracheophyta</taxon>
        <taxon>Spermatophyta</taxon>
        <taxon>Magnoliopsida</taxon>
        <taxon>eudicotyledons</taxon>
        <taxon>Gunneridae</taxon>
        <taxon>Pentapetalae</taxon>
        <taxon>asterids</taxon>
        <taxon>campanulids</taxon>
        <taxon>Asterales</taxon>
        <taxon>Asteraceae</taxon>
        <taxon>Cichorioideae</taxon>
        <taxon>Cichorieae</taxon>
        <taxon>Cichoriinae</taxon>
        <taxon>Cichorium</taxon>
    </lineage>
</organism>
<dbReference type="EMBL" id="CM042010">
    <property type="protein sequence ID" value="KAI3781445.1"/>
    <property type="molecule type" value="Genomic_DNA"/>
</dbReference>
<accession>A0ACB9GEH7</accession>
<sequence>MNTKRLPSTYSSSTSKHHNHPRNSICYTINNPPSPKHPLYTQPTESTRSREIPPSTSCSCRQITCSTTDLLKLPPIITKPTKSNMYRSTMVEKNEETCSQSSVSIKIVKENISMKETPGRKPVSEIKIRSKFSKAPVCKRIVDDNNDHERGKMLSSSCCIVKPSYDPQKDLKDSMVEMIMENSIRESKDFEKLLACYLSWNSNEYHDMIVKAFEQILLSFNFRVQEI</sequence>
<evidence type="ECO:0000313" key="2">
    <source>
        <dbReference type="Proteomes" id="UP001055811"/>
    </source>
</evidence>
<evidence type="ECO:0000313" key="1">
    <source>
        <dbReference type="EMBL" id="KAI3781445.1"/>
    </source>
</evidence>
<reference evidence="1 2" key="2">
    <citation type="journal article" date="2022" name="Mol. Ecol. Resour.">
        <title>The genomes of chicory, endive, great burdock and yacon provide insights into Asteraceae paleo-polyploidization history and plant inulin production.</title>
        <authorList>
            <person name="Fan W."/>
            <person name="Wang S."/>
            <person name="Wang H."/>
            <person name="Wang A."/>
            <person name="Jiang F."/>
            <person name="Liu H."/>
            <person name="Zhao H."/>
            <person name="Xu D."/>
            <person name="Zhang Y."/>
        </authorList>
    </citation>
    <scope>NUCLEOTIDE SEQUENCE [LARGE SCALE GENOMIC DNA]</scope>
    <source>
        <strain evidence="2">cv. Punajuju</strain>
        <tissue evidence="1">Leaves</tissue>
    </source>
</reference>
<comment type="caution">
    <text evidence="1">The sequence shown here is derived from an EMBL/GenBank/DDBJ whole genome shotgun (WGS) entry which is preliminary data.</text>
</comment>